<name>A0ABW1DKL5_9DEIO</name>
<reference evidence="3" key="1">
    <citation type="journal article" date="2019" name="Int. J. Syst. Evol. Microbiol.">
        <title>The Global Catalogue of Microorganisms (GCM) 10K type strain sequencing project: providing services to taxonomists for standard genome sequencing and annotation.</title>
        <authorList>
            <consortium name="The Broad Institute Genomics Platform"/>
            <consortium name="The Broad Institute Genome Sequencing Center for Infectious Disease"/>
            <person name="Wu L."/>
            <person name="Ma J."/>
        </authorList>
    </citation>
    <scope>NUCLEOTIDE SEQUENCE [LARGE SCALE GENOMIC DNA]</scope>
    <source>
        <strain evidence="3">CGMCC 1.15053</strain>
    </source>
</reference>
<dbReference type="EMBL" id="JBHSOH010000006">
    <property type="protein sequence ID" value="MFC5847874.1"/>
    <property type="molecule type" value="Genomic_DNA"/>
</dbReference>
<keyword evidence="3" id="KW-1185">Reference proteome</keyword>
<feature type="chain" id="PRO_5046517912" description="RlpA-like protein double-psi beta-barrel domain-containing protein" evidence="1">
    <location>
        <begin position="23"/>
        <end position="132"/>
    </location>
</feature>
<organism evidence="2 3">
    <name type="scientific">Deinococcus petrolearius</name>
    <dbReference type="NCBI Taxonomy" id="1751295"/>
    <lineage>
        <taxon>Bacteria</taxon>
        <taxon>Thermotogati</taxon>
        <taxon>Deinococcota</taxon>
        <taxon>Deinococci</taxon>
        <taxon>Deinococcales</taxon>
        <taxon>Deinococcaceae</taxon>
        <taxon>Deinococcus</taxon>
    </lineage>
</organism>
<evidence type="ECO:0008006" key="4">
    <source>
        <dbReference type="Google" id="ProtNLM"/>
    </source>
</evidence>
<evidence type="ECO:0000256" key="1">
    <source>
        <dbReference type="SAM" id="SignalP"/>
    </source>
</evidence>
<keyword evidence="1" id="KW-0732">Signal</keyword>
<gene>
    <name evidence="2" type="ORF">ACFPQ6_06080</name>
</gene>
<evidence type="ECO:0000313" key="2">
    <source>
        <dbReference type="EMBL" id="MFC5847874.1"/>
    </source>
</evidence>
<dbReference type="Proteomes" id="UP001595979">
    <property type="component" value="Unassembled WGS sequence"/>
</dbReference>
<comment type="caution">
    <text evidence="2">The sequence shown here is derived from an EMBL/GenBank/DDBJ whole genome shotgun (WGS) entry which is preliminary data.</text>
</comment>
<evidence type="ECO:0000313" key="3">
    <source>
        <dbReference type="Proteomes" id="UP001595979"/>
    </source>
</evidence>
<protein>
    <recommendedName>
        <fullName evidence="4">RlpA-like protein double-psi beta-barrel domain-containing protein</fullName>
    </recommendedName>
</protein>
<feature type="signal peptide" evidence="1">
    <location>
        <begin position="1"/>
        <end position="22"/>
    </location>
</feature>
<proteinExistence type="predicted"/>
<dbReference type="RefSeq" id="WP_380047416.1">
    <property type="nucleotide sequence ID" value="NZ_JBHSOH010000006.1"/>
</dbReference>
<accession>A0ABW1DKL5</accession>
<sequence>MRAVVLGLLVVLLLPAFPQVQAAGSKTYTLKRVSHYNAVRAQTDRTPHISACGPTRKGQIALSRDLLRKVGCGAHVRVTVRGKSRVYVVNDTMNARYSRTADILVSGVSRARALGVTRGELTVLRAGRPYRG</sequence>
<dbReference type="CDD" id="cd22784">
    <property type="entry name" value="DPBB_MltA_YuiC-like"/>
    <property type="match status" value="1"/>
</dbReference>